<feature type="region of interest" description="Disordered" evidence="1">
    <location>
        <begin position="45"/>
        <end position="68"/>
    </location>
</feature>
<feature type="non-terminal residue" evidence="2">
    <location>
        <position position="68"/>
    </location>
</feature>
<protein>
    <submittedName>
        <fullName evidence="2">Uncharacterized protein</fullName>
    </submittedName>
</protein>
<evidence type="ECO:0000313" key="2">
    <source>
        <dbReference type="EMBL" id="GFD53770.1"/>
    </source>
</evidence>
<reference evidence="2" key="1">
    <citation type="journal article" date="2019" name="Sci. Rep.">
        <title>Draft genome of Tanacetum cinerariifolium, the natural source of mosquito coil.</title>
        <authorList>
            <person name="Yamashiro T."/>
            <person name="Shiraishi A."/>
            <person name="Satake H."/>
            <person name="Nakayama K."/>
        </authorList>
    </citation>
    <scope>NUCLEOTIDE SEQUENCE</scope>
</reference>
<dbReference type="AlphaFoldDB" id="A0A699X5Q2"/>
<dbReference type="EMBL" id="BKCJ011798292">
    <property type="protein sequence ID" value="GFD53770.1"/>
    <property type="molecule type" value="Genomic_DNA"/>
</dbReference>
<gene>
    <name evidence="2" type="ORF">Tci_925739</name>
</gene>
<sequence>KIEEREHAEGEARILDTTVGRVVLLLPVAPDHADSELEASVEKIFDESGGADQGNPAAGGGQEAEAEI</sequence>
<organism evidence="2">
    <name type="scientific">Tanacetum cinerariifolium</name>
    <name type="common">Dalmatian daisy</name>
    <name type="synonym">Chrysanthemum cinerariifolium</name>
    <dbReference type="NCBI Taxonomy" id="118510"/>
    <lineage>
        <taxon>Eukaryota</taxon>
        <taxon>Viridiplantae</taxon>
        <taxon>Streptophyta</taxon>
        <taxon>Embryophyta</taxon>
        <taxon>Tracheophyta</taxon>
        <taxon>Spermatophyta</taxon>
        <taxon>Magnoliopsida</taxon>
        <taxon>eudicotyledons</taxon>
        <taxon>Gunneridae</taxon>
        <taxon>Pentapetalae</taxon>
        <taxon>asterids</taxon>
        <taxon>campanulids</taxon>
        <taxon>Asterales</taxon>
        <taxon>Asteraceae</taxon>
        <taxon>Asteroideae</taxon>
        <taxon>Anthemideae</taxon>
        <taxon>Anthemidinae</taxon>
        <taxon>Tanacetum</taxon>
    </lineage>
</organism>
<proteinExistence type="predicted"/>
<feature type="non-terminal residue" evidence="2">
    <location>
        <position position="1"/>
    </location>
</feature>
<name>A0A699X5Q2_TANCI</name>
<accession>A0A699X5Q2</accession>
<evidence type="ECO:0000256" key="1">
    <source>
        <dbReference type="SAM" id="MobiDB-lite"/>
    </source>
</evidence>
<comment type="caution">
    <text evidence="2">The sequence shown here is derived from an EMBL/GenBank/DDBJ whole genome shotgun (WGS) entry which is preliminary data.</text>
</comment>